<name>A0A4Q7N6I7_9BURK</name>
<dbReference type="EMBL" id="SGXC01000004">
    <property type="protein sequence ID" value="RZS76966.1"/>
    <property type="molecule type" value="Genomic_DNA"/>
</dbReference>
<dbReference type="InterPro" id="IPR032465">
    <property type="entry name" value="ACMSD"/>
</dbReference>
<gene>
    <name evidence="3" type="ORF">EV675_5689</name>
</gene>
<dbReference type="PANTHER" id="PTHR21240:SF28">
    <property type="entry name" value="ISO-OROTATE DECARBOXYLASE (EUROFUNG)"/>
    <property type="match status" value="1"/>
</dbReference>
<keyword evidence="4" id="KW-1185">Reference proteome</keyword>
<dbReference type="GO" id="GO:0016787">
    <property type="term" value="F:hydrolase activity"/>
    <property type="evidence" value="ECO:0007669"/>
    <property type="project" value="UniProtKB-KW"/>
</dbReference>
<sequence>MSGFADYPGDQVRAKVRHPIIDSDAHIIECEFVLNDYVREIGGAELMERSRQRGRKGPAFSDNATKGLWWGAPSGRNTSDRAMAMLPKYFRSQMDRAGLDFAHMLTTNGIGGLYIPDAELRQVRCRALNTMYADMFKDVGDRIRPVAVIPTYTPEEAIRELDHAVLELGHKAVMIGTEIRVPHPDVAAAAPELAAHAQKVTSIAMDSPHDYDPFWRRCVELGVAPLCHTSAHGARTRNSPTNYVFNHLGSFASGSEYFCRSLFLGGVTNRFPTLKFGFLECGAGWALTLLNDIVEHWEKRNVRYLQSSLDPDKLDIALMAELFEQFGDARHTAERFLQNPHHGLARPGRPELFDEFGAAGMTEVRDLRRLFCDNFYFGCEADDRMLSVAFNRRLNPVGATLKAMFGSDIGHWDVMDARSILSEAYNLIQAELITEEDFKALTFDNCAEMMLSMNPAYFDGTVIQDAAHAFLRERTPAAA</sequence>
<dbReference type="SUPFAM" id="SSF51556">
    <property type="entry name" value="Metallo-dependent hydrolases"/>
    <property type="match status" value="1"/>
</dbReference>
<evidence type="ECO:0000259" key="2">
    <source>
        <dbReference type="Pfam" id="PF04909"/>
    </source>
</evidence>
<dbReference type="Proteomes" id="UP000292445">
    <property type="component" value="Unassembled WGS sequence"/>
</dbReference>
<keyword evidence="1" id="KW-0456">Lyase</keyword>
<dbReference type="GO" id="GO:0019748">
    <property type="term" value="P:secondary metabolic process"/>
    <property type="evidence" value="ECO:0007669"/>
    <property type="project" value="TreeGrafter"/>
</dbReference>
<dbReference type="InterPro" id="IPR032466">
    <property type="entry name" value="Metal_Hydrolase"/>
</dbReference>
<dbReference type="GO" id="GO:0016831">
    <property type="term" value="F:carboxy-lyase activity"/>
    <property type="evidence" value="ECO:0007669"/>
    <property type="project" value="InterPro"/>
</dbReference>
<dbReference type="GO" id="GO:0005737">
    <property type="term" value="C:cytoplasm"/>
    <property type="evidence" value="ECO:0007669"/>
    <property type="project" value="TreeGrafter"/>
</dbReference>
<comment type="caution">
    <text evidence="3">The sequence shown here is derived from an EMBL/GenBank/DDBJ whole genome shotgun (WGS) entry which is preliminary data.</text>
</comment>
<dbReference type="Gene3D" id="3.20.20.140">
    <property type="entry name" value="Metal-dependent hydrolases"/>
    <property type="match status" value="1"/>
</dbReference>
<proteinExistence type="predicted"/>
<keyword evidence="3" id="KW-0378">Hydrolase</keyword>
<dbReference type="AlphaFoldDB" id="A0A4Q7N6I7"/>
<dbReference type="PANTHER" id="PTHR21240">
    <property type="entry name" value="2-AMINO-3-CARBOXYLMUCONATE-6-SEMIALDEHYDE DECARBOXYLASE"/>
    <property type="match status" value="1"/>
</dbReference>
<dbReference type="Pfam" id="PF04909">
    <property type="entry name" value="Amidohydro_2"/>
    <property type="match status" value="1"/>
</dbReference>
<dbReference type="OrthoDB" id="8617321at2"/>
<evidence type="ECO:0000313" key="4">
    <source>
        <dbReference type="Proteomes" id="UP000292445"/>
    </source>
</evidence>
<evidence type="ECO:0000313" key="3">
    <source>
        <dbReference type="EMBL" id="RZS76966.1"/>
    </source>
</evidence>
<dbReference type="InterPro" id="IPR006680">
    <property type="entry name" value="Amidohydro-rel"/>
</dbReference>
<protein>
    <submittedName>
        <fullName evidence="3">Amidohydrolase family protein</fullName>
    </submittedName>
</protein>
<accession>A0A4Q7N6I7</accession>
<feature type="domain" description="Amidohydrolase-related" evidence="2">
    <location>
        <begin position="22"/>
        <end position="329"/>
    </location>
</feature>
<reference evidence="3 4" key="1">
    <citation type="submission" date="2019-02" db="EMBL/GenBank/DDBJ databases">
        <title>Genomic Encyclopedia of Type Strains, Phase IV (KMG-IV): sequencing the most valuable type-strain genomes for metagenomic binning, comparative biology and taxonomic classification.</title>
        <authorList>
            <person name="Goeker M."/>
        </authorList>
    </citation>
    <scope>NUCLEOTIDE SEQUENCE [LARGE SCALE GENOMIC DNA]</scope>
    <source>
        <strain evidence="3 4">K24</strain>
    </source>
</reference>
<dbReference type="RefSeq" id="WP_130362032.1">
    <property type="nucleotide sequence ID" value="NZ_SGXC01000004.1"/>
</dbReference>
<evidence type="ECO:0000256" key="1">
    <source>
        <dbReference type="ARBA" id="ARBA00023239"/>
    </source>
</evidence>
<organism evidence="3 4">
    <name type="scientific">Pigmentiphaga kullae</name>
    <dbReference type="NCBI Taxonomy" id="151784"/>
    <lineage>
        <taxon>Bacteria</taxon>
        <taxon>Pseudomonadati</taxon>
        <taxon>Pseudomonadota</taxon>
        <taxon>Betaproteobacteria</taxon>
        <taxon>Burkholderiales</taxon>
        <taxon>Alcaligenaceae</taxon>
        <taxon>Pigmentiphaga</taxon>
    </lineage>
</organism>